<evidence type="ECO:0000256" key="2">
    <source>
        <dbReference type="ARBA" id="ARBA00005065"/>
    </source>
</evidence>
<evidence type="ECO:0000259" key="11">
    <source>
        <dbReference type="Pfam" id="PF02657"/>
    </source>
</evidence>
<dbReference type="InterPro" id="IPR003473">
    <property type="entry name" value="NadA"/>
</dbReference>
<keyword evidence="5" id="KW-0662">Pyridine nucleotide biosynthesis</keyword>
<dbReference type="Gene3D" id="3.90.1010.10">
    <property type="match status" value="1"/>
</dbReference>
<dbReference type="GO" id="GO:0009507">
    <property type="term" value="C:chloroplast"/>
    <property type="evidence" value="ECO:0007669"/>
    <property type="project" value="TreeGrafter"/>
</dbReference>
<dbReference type="GO" id="GO:0034628">
    <property type="term" value="P:'de novo' NAD+ biosynthetic process from L-aspartate"/>
    <property type="evidence" value="ECO:0007669"/>
    <property type="project" value="TreeGrafter"/>
</dbReference>
<dbReference type="Pfam" id="PF02445">
    <property type="entry name" value="NadA"/>
    <property type="match status" value="1"/>
</dbReference>
<sequence length="687" mass="72059">MTSLLCWSPAFLGSVLKAARGQPAAKVIRVRTRLSAKLQRCCVVSTKAIAEAPVLQQATLQDVSSELRAAGGARERTRLLLQYARALPRLPASERTMANRVMGCTSQVWVTAELDGRGCVRLGADSDSELTRGLAAVLVRCLSGLTPEEVLQVPLEALEGAGLGEGVLTPSRTNGFLNMVEAARVRARRLADPAAGGFPLLRISADALVPQGSFAEAQAAFLEPDAARVNALVKVLAEKKLGVVAHFYMDPEVQGVLAAAAGRWPHIHVSDSLVMADAAVCMAEAGCKAVAVLGVDFMSENVRAILDEAGHTDVQVYRMAADDIGCTLAEAAEAQGYTDYLAAAAAEGTPGVHVVYINTSLRTKALAHAVVPTITCTSSNVVQTVLQAFAQVPDVRVYYGPDTYMGRNLATMLGALARLPDEEVAALHPAHTAASVAAALPRLHYYEEGSCAVHHMFGAQVTERVRAAHGDALLTAHFEVPGEMFALALEAKARGMGVVGSTQNILDFIAGKLNEALQRPIPERLQVVLGTESGMITAIVRKVQGMLRAAGRSDVDVEVVFPVASEAVTVGGRGGSGAGGEAPRLPGGLALTPGPAGGEGCSAEGGCASCPFMKMNKLAALQTVAERIGTPGEALLEAYRPRTYCERVGGRSLAAAGCEPILHMRAFQQHKRLPDALVADVLARAQR</sequence>
<keyword evidence="10" id="KW-0732">Signal</keyword>
<dbReference type="Proteomes" id="UP001445335">
    <property type="component" value="Unassembled WGS sequence"/>
</dbReference>
<dbReference type="EC" id="2.5.1.72" evidence="3"/>
<dbReference type="Pfam" id="PF02657">
    <property type="entry name" value="SufE"/>
    <property type="match status" value="1"/>
</dbReference>
<evidence type="ECO:0000256" key="9">
    <source>
        <dbReference type="ARBA" id="ARBA00023014"/>
    </source>
</evidence>
<evidence type="ECO:0000313" key="13">
    <source>
        <dbReference type="Proteomes" id="UP001445335"/>
    </source>
</evidence>
<evidence type="ECO:0000256" key="1">
    <source>
        <dbReference type="ARBA" id="ARBA00001966"/>
    </source>
</evidence>
<comment type="cofactor">
    <cofactor evidence="1">
        <name>[4Fe-4S] cluster</name>
        <dbReference type="ChEBI" id="CHEBI:49883"/>
    </cofactor>
</comment>
<dbReference type="InterPro" id="IPR036094">
    <property type="entry name" value="NadA_sf"/>
</dbReference>
<dbReference type="EMBL" id="JALJOU010000021">
    <property type="protein sequence ID" value="KAK9837492.1"/>
    <property type="molecule type" value="Genomic_DNA"/>
</dbReference>
<feature type="signal peptide" evidence="10">
    <location>
        <begin position="1"/>
        <end position="21"/>
    </location>
</feature>
<comment type="pathway">
    <text evidence="2">Cofactor biosynthesis; NAD(+) biosynthesis; quinolinate from iminoaspartate: step 1/1.</text>
</comment>
<dbReference type="SUPFAM" id="SSF82649">
    <property type="entry name" value="SufE/NifU"/>
    <property type="match status" value="1"/>
</dbReference>
<keyword evidence="8" id="KW-0408">Iron</keyword>
<reference evidence="12 13" key="1">
    <citation type="journal article" date="2024" name="Nat. Commun.">
        <title>Phylogenomics reveals the evolutionary origins of lichenization in chlorophyte algae.</title>
        <authorList>
            <person name="Puginier C."/>
            <person name="Libourel C."/>
            <person name="Otte J."/>
            <person name="Skaloud P."/>
            <person name="Haon M."/>
            <person name="Grisel S."/>
            <person name="Petersen M."/>
            <person name="Berrin J.G."/>
            <person name="Delaux P.M."/>
            <person name="Dal Grande F."/>
            <person name="Keller J."/>
        </authorList>
    </citation>
    <scope>NUCLEOTIDE SEQUENCE [LARGE SCALE GENOMIC DNA]</scope>
    <source>
        <strain evidence="12 13">SAG 245.80</strain>
    </source>
</reference>
<dbReference type="GO" id="GO:0046872">
    <property type="term" value="F:metal ion binding"/>
    <property type="evidence" value="ECO:0007669"/>
    <property type="project" value="UniProtKB-KW"/>
</dbReference>
<dbReference type="AlphaFoldDB" id="A0AAW1RUN5"/>
<keyword evidence="7" id="KW-0479">Metal-binding</keyword>
<evidence type="ECO:0000256" key="4">
    <source>
        <dbReference type="ARBA" id="ARBA00022485"/>
    </source>
</evidence>
<dbReference type="FunFam" id="3.40.50.10800:FF:000006">
    <property type="entry name" value="Quinolinate synthase, chloroplastic"/>
    <property type="match status" value="1"/>
</dbReference>
<dbReference type="GO" id="GO:0008987">
    <property type="term" value="F:quinolinate synthetase A activity"/>
    <property type="evidence" value="ECO:0007669"/>
    <property type="project" value="InterPro"/>
</dbReference>
<keyword evidence="13" id="KW-1185">Reference proteome</keyword>
<dbReference type="PANTHER" id="PTHR30573:SF0">
    <property type="entry name" value="QUINOLINATE SYNTHASE, CHLOROPLASTIC"/>
    <property type="match status" value="1"/>
</dbReference>
<evidence type="ECO:0000313" key="12">
    <source>
        <dbReference type="EMBL" id="KAK9837492.1"/>
    </source>
</evidence>
<evidence type="ECO:0000256" key="10">
    <source>
        <dbReference type="SAM" id="SignalP"/>
    </source>
</evidence>
<protein>
    <recommendedName>
        <fullName evidence="3">quinolinate synthase</fullName>
        <ecNumber evidence="3">2.5.1.72</ecNumber>
    </recommendedName>
</protein>
<evidence type="ECO:0000256" key="3">
    <source>
        <dbReference type="ARBA" id="ARBA00012669"/>
    </source>
</evidence>
<feature type="domain" description="Fe-S metabolism associated" evidence="11">
    <location>
        <begin position="66"/>
        <end position="182"/>
    </location>
</feature>
<accession>A0AAW1RUN5</accession>
<comment type="caution">
    <text evidence="12">The sequence shown here is derived from an EMBL/GenBank/DDBJ whole genome shotgun (WGS) entry which is preliminary data.</text>
</comment>
<organism evidence="12 13">
    <name type="scientific">Elliptochloris bilobata</name>
    <dbReference type="NCBI Taxonomy" id="381761"/>
    <lineage>
        <taxon>Eukaryota</taxon>
        <taxon>Viridiplantae</taxon>
        <taxon>Chlorophyta</taxon>
        <taxon>core chlorophytes</taxon>
        <taxon>Trebouxiophyceae</taxon>
        <taxon>Trebouxiophyceae incertae sedis</taxon>
        <taxon>Elliptochloris clade</taxon>
        <taxon>Elliptochloris</taxon>
    </lineage>
</organism>
<dbReference type="GO" id="GO:0051539">
    <property type="term" value="F:4 iron, 4 sulfur cluster binding"/>
    <property type="evidence" value="ECO:0007669"/>
    <property type="project" value="UniProtKB-KW"/>
</dbReference>
<feature type="chain" id="PRO_5043430227" description="quinolinate synthase" evidence="10">
    <location>
        <begin position="22"/>
        <end position="687"/>
    </location>
</feature>
<proteinExistence type="predicted"/>
<dbReference type="Gene3D" id="3.40.50.10800">
    <property type="entry name" value="NadA-like"/>
    <property type="match status" value="3"/>
</dbReference>
<name>A0AAW1RUN5_9CHLO</name>
<keyword evidence="4" id="KW-0004">4Fe-4S</keyword>
<dbReference type="InterPro" id="IPR003808">
    <property type="entry name" value="Fe-S_metab-assoc_dom"/>
</dbReference>
<evidence type="ECO:0000256" key="7">
    <source>
        <dbReference type="ARBA" id="ARBA00022723"/>
    </source>
</evidence>
<evidence type="ECO:0000256" key="6">
    <source>
        <dbReference type="ARBA" id="ARBA00022679"/>
    </source>
</evidence>
<dbReference type="SUPFAM" id="SSF142754">
    <property type="entry name" value="NadA-like"/>
    <property type="match status" value="1"/>
</dbReference>
<dbReference type="PANTHER" id="PTHR30573">
    <property type="entry name" value="QUINOLINATE SYNTHETASE A"/>
    <property type="match status" value="1"/>
</dbReference>
<evidence type="ECO:0000256" key="5">
    <source>
        <dbReference type="ARBA" id="ARBA00022642"/>
    </source>
</evidence>
<gene>
    <name evidence="12" type="ORF">WJX81_006535</name>
</gene>
<keyword evidence="9" id="KW-0411">Iron-sulfur</keyword>
<evidence type="ECO:0000256" key="8">
    <source>
        <dbReference type="ARBA" id="ARBA00023004"/>
    </source>
</evidence>
<keyword evidence="6" id="KW-0808">Transferase</keyword>